<evidence type="ECO:0008006" key="2">
    <source>
        <dbReference type="Google" id="ProtNLM"/>
    </source>
</evidence>
<reference evidence="1" key="1">
    <citation type="journal article" date="2014" name="Front. Microbiol.">
        <title>High frequency of phylogenetically diverse reductive dehalogenase-homologous genes in deep subseafloor sedimentary metagenomes.</title>
        <authorList>
            <person name="Kawai M."/>
            <person name="Futagami T."/>
            <person name="Toyoda A."/>
            <person name="Takaki Y."/>
            <person name="Nishi S."/>
            <person name="Hori S."/>
            <person name="Arai W."/>
            <person name="Tsubouchi T."/>
            <person name="Morono Y."/>
            <person name="Uchiyama I."/>
            <person name="Ito T."/>
            <person name="Fujiyama A."/>
            <person name="Inagaki F."/>
            <person name="Takami H."/>
        </authorList>
    </citation>
    <scope>NUCLEOTIDE SEQUENCE</scope>
    <source>
        <strain evidence="1">Expedition CK06-06</strain>
    </source>
</reference>
<name>X0SV36_9ZZZZ</name>
<evidence type="ECO:0000313" key="1">
    <source>
        <dbReference type="EMBL" id="GAF67670.1"/>
    </source>
</evidence>
<comment type="caution">
    <text evidence="1">The sequence shown here is derived from an EMBL/GenBank/DDBJ whole genome shotgun (WGS) entry which is preliminary data.</text>
</comment>
<feature type="non-terminal residue" evidence="1">
    <location>
        <position position="222"/>
    </location>
</feature>
<gene>
    <name evidence="1" type="ORF">S01H1_12303</name>
</gene>
<sequence length="222" mass="25116">MNFRVEIKADGADLRGVSGEISGTLAERERQLRDLFRLAEAAALEHSMRLDQPEVPRPQCCGRPMNKKRLRSRQLLTPAGVVTWDRRVYQCPHCDRQLIPLDDLLGVPRGQLSPRLANLGMDFVQVESYEQAVEKLKRQHGVSVATRSLVNLAGQIGPATQAFLRDHQPQDWPSEPIDRLYVGCDGVMTCTNEVGEDGRLKWREVKVGCCFWYDASGHTHKR</sequence>
<accession>X0SV36</accession>
<proteinExistence type="predicted"/>
<dbReference type="AlphaFoldDB" id="X0SV36"/>
<protein>
    <recommendedName>
        <fullName evidence="2">ISKra4 family transposase</fullName>
    </recommendedName>
</protein>
<organism evidence="1">
    <name type="scientific">marine sediment metagenome</name>
    <dbReference type="NCBI Taxonomy" id="412755"/>
    <lineage>
        <taxon>unclassified sequences</taxon>
        <taxon>metagenomes</taxon>
        <taxon>ecological metagenomes</taxon>
    </lineage>
</organism>
<dbReference type="EMBL" id="BARS01006304">
    <property type="protein sequence ID" value="GAF67670.1"/>
    <property type="molecule type" value="Genomic_DNA"/>
</dbReference>